<keyword evidence="1" id="KW-0812">Transmembrane</keyword>
<name>A0ABS9P9N5_9GAMM</name>
<proteinExistence type="predicted"/>
<dbReference type="RefSeq" id="WP_238977614.1">
    <property type="nucleotide sequence ID" value="NZ_JABFUC010000009.1"/>
</dbReference>
<organism evidence="2 3">
    <name type="scientific">Billgrantia campisalis</name>
    <dbReference type="NCBI Taxonomy" id="74661"/>
    <lineage>
        <taxon>Bacteria</taxon>
        <taxon>Pseudomonadati</taxon>
        <taxon>Pseudomonadota</taxon>
        <taxon>Gammaproteobacteria</taxon>
        <taxon>Oceanospirillales</taxon>
        <taxon>Halomonadaceae</taxon>
        <taxon>Billgrantia</taxon>
    </lineage>
</organism>
<comment type="caution">
    <text evidence="2">The sequence shown here is derived from an EMBL/GenBank/DDBJ whole genome shotgun (WGS) entry which is preliminary data.</text>
</comment>
<keyword evidence="3" id="KW-1185">Reference proteome</keyword>
<reference evidence="2 3" key="1">
    <citation type="submission" date="2020-05" db="EMBL/GenBank/DDBJ databases">
        <title>Comparative genomic analysis of denitrifying bacteria from Halomonas genus.</title>
        <authorList>
            <person name="Wang L."/>
            <person name="Shao Z."/>
        </authorList>
    </citation>
    <scope>NUCLEOTIDE SEQUENCE [LARGE SCALE GENOMIC DNA]</scope>
    <source>
        <strain evidence="2 3">A4</strain>
    </source>
</reference>
<evidence type="ECO:0000313" key="3">
    <source>
        <dbReference type="Proteomes" id="UP000814385"/>
    </source>
</evidence>
<sequence>MTPHSASPRPRGGKWPPALAWLALLLLAVAALMVIGAGPAYRQGLLPLGEAFHLLRNGIFVALGAGAVGLATLITAAACRRRIAALTGVVVMAASIGMMAVPWLHWQQAQQAPPIHDITTDTENPPAFEALAEAREAAPNAVAYPGEATARQQREAYPEIQPLVLDLPLDSVLSAAEAAALDQGWTLASVTDTTIEATATTTWFGFQDDVVIRLTETAEGVRVDVRSASRVGRSDMGANAARIVAYQDALAARVE</sequence>
<keyword evidence="1" id="KW-1133">Transmembrane helix</keyword>
<gene>
    <name evidence="2" type="ORF">HOP52_11945</name>
</gene>
<evidence type="ECO:0000313" key="2">
    <source>
        <dbReference type="EMBL" id="MCG6658465.1"/>
    </source>
</evidence>
<feature type="transmembrane region" description="Helical" evidence="1">
    <location>
        <begin position="83"/>
        <end position="106"/>
    </location>
</feature>
<accession>A0ABS9P9N5</accession>
<dbReference type="Pfam" id="PF07386">
    <property type="entry name" value="DUF1499"/>
    <property type="match status" value="1"/>
</dbReference>
<dbReference type="EMBL" id="JABFUC010000009">
    <property type="protein sequence ID" value="MCG6658465.1"/>
    <property type="molecule type" value="Genomic_DNA"/>
</dbReference>
<keyword evidence="1" id="KW-0472">Membrane</keyword>
<protein>
    <submittedName>
        <fullName evidence="2">DUF1499 domain-containing protein</fullName>
    </submittedName>
</protein>
<feature type="transmembrane region" description="Helical" evidence="1">
    <location>
        <begin position="58"/>
        <end position="76"/>
    </location>
</feature>
<dbReference type="InterPro" id="IPR010865">
    <property type="entry name" value="DUF1499"/>
</dbReference>
<evidence type="ECO:0000256" key="1">
    <source>
        <dbReference type="SAM" id="Phobius"/>
    </source>
</evidence>
<dbReference type="Proteomes" id="UP000814385">
    <property type="component" value="Unassembled WGS sequence"/>
</dbReference>